<dbReference type="SUPFAM" id="SSF56281">
    <property type="entry name" value="Metallo-hydrolase/oxidoreductase"/>
    <property type="match status" value="1"/>
</dbReference>
<evidence type="ECO:0000259" key="1">
    <source>
        <dbReference type="SMART" id="SM00849"/>
    </source>
</evidence>
<dbReference type="eggNOG" id="KOG0813">
    <property type="taxonomic scope" value="Eukaryota"/>
</dbReference>
<evidence type="ECO:0000313" key="3">
    <source>
        <dbReference type="Proteomes" id="UP000026962"/>
    </source>
</evidence>
<accession>A0A0E0JDQ8</accession>
<evidence type="ECO:0000313" key="2">
    <source>
        <dbReference type="EnsemblPlants" id="OPUNC01G01900.3"/>
    </source>
</evidence>
<dbReference type="EnsemblPlants" id="OPUNC01G01900.3">
    <property type="protein sequence ID" value="OPUNC01G01900.3"/>
    <property type="gene ID" value="OPUNC01G01900"/>
</dbReference>
<organism evidence="2">
    <name type="scientific">Oryza punctata</name>
    <name type="common">Red rice</name>
    <dbReference type="NCBI Taxonomy" id="4537"/>
    <lineage>
        <taxon>Eukaryota</taxon>
        <taxon>Viridiplantae</taxon>
        <taxon>Streptophyta</taxon>
        <taxon>Embryophyta</taxon>
        <taxon>Tracheophyta</taxon>
        <taxon>Spermatophyta</taxon>
        <taxon>Magnoliopsida</taxon>
        <taxon>Liliopsida</taxon>
        <taxon>Poales</taxon>
        <taxon>Poaceae</taxon>
        <taxon>BOP clade</taxon>
        <taxon>Oryzoideae</taxon>
        <taxon>Oryzeae</taxon>
        <taxon>Oryzinae</taxon>
        <taxon>Oryza</taxon>
    </lineage>
</organism>
<dbReference type="STRING" id="4537.A0A0E0JDQ8"/>
<dbReference type="Proteomes" id="UP000026962">
    <property type="component" value="Chromosome 1"/>
</dbReference>
<dbReference type="SMART" id="SM00849">
    <property type="entry name" value="Lactamase_B"/>
    <property type="match status" value="1"/>
</dbReference>
<dbReference type="Gene3D" id="3.60.15.10">
    <property type="entry name" value="Ribonuclease Z/Hydroxyacylglutathione hydrolase-like"/>
    <property type="match status" value="1"/>
</dbReference>
<dbReference type="FunFam" id="3.60.15.10:FF:000032">
    <property type="entry name" value="Metallo-hydrolase/oxidoreductase superfamily protein"/>
    <property type="match status" value="1"/>
</dbReference>
<dbReference type="Gene3D" id="1.10.10.10">
    <property type="entry name" value="Winged helix-like DNA-binding domain superfamily/Winged helix DNA-binding domain"/>
    <property type="match status" value="1"/>
</dbReference>
<dbReference type="OMA" id="FDIVAYV"/>
<feature type="domain" description="Metallo-beta-lactamase" evidence="1">
    <location>
        <begin position="226"/>
        <end position="390"/>
    </location>
</feature>
<dbReference type="PANTHER" id="PTHR23131">
    <property type="entry name" value="ENDORIBONUCLEASE LACTB2"/>
    <property type="match status" value="1"/>
</dbReference>
<proteinExistence type="predicted"/>
<dbReference type="Gramene" id="OPUNC01G01900.3">
    <property type="protein sequence ID" value="OPUNC01G01900.3"/>
    <property type="gene ID" value="OPUNC01G01900"/>
</dbReference>
<dbReference type="InterPro" id="IPR036388">
    <property type="entry name" value="WH-like_DNA-bd_sf"/>
</dbReference>
<dbReference type="Pfam" id="PF17778">
    <property type="entry name" value="WHD_BLACT"/>
    <property type="match status" value="1"/>
</dbReference>
<dbReference type="GO" id="GO:0009536">
    <property type="term" value="C:plastid"/>
    <property type="evidence" value="ECO:0007669"/>
    <property type="project" value="TreeGrafter"/>
</dbReference>
<dbReference type="InterPro" id="IPR001279">
    <property type="entry name" value="Metallo-B-lactamas"/>
</dbReference>
<name>A0A0E0JDQ8_ORYPU</name>
<keyword evidence="3" id="KW-1185">Reference proteome</keyword>
<dbReference type="InterPro" id="IPR041516">
    <property type="entry name" value="LACTB2_WH"/>
</dbReference>
<reference evidence="2" key="1">
    <citation type="submission" date="2015-04" db="UniProtKB">
        <authorList>
            <consortium name="EnsemblPlants"/>
        </authorList>
    </citation>
    <scope>IDENTIFICATION</scope>
</reference>
<dbReference type="PANTHER" id="PTHR23131:SF0">
    <property type="entry name" value="ENDORIBONUCLEASE LACTB2"/>
    <property type="match status" value="1"/>
</dbReference>
<dbReference type="InterPro" id="IPR050662">
    <property type="entry name" value="Sec-metab_biosynth-thioest"/>
</dbReference>
<dbReference type="AlphaFoldDB" id="A0A0E0JDQ8"/>
<reference evidence="2" key="2">
    <citation type="submission" date="2018-05" db="EMBL/GenBank/DDBJ databases">
        <title>OpunRS2 (Oryza punctata Reference Sequence Version 2).</title>
        <authorList>
            <person name="Zhang J."/>
            <person name="Kudrna D."/>
            <person name="Lee S."/>
            <person name="Talag J."/>
            <person name="Welchert J."/>
            <person name="Wing R.A."/>
        </authorList>
    </citation>
    <scope>NUCLEOTIDE SEQUENCE [LARGE SCALE GENOMIC DNA]</scope>
</reference>
<dbReference type="Pfam" id="PF00753">
    <property type="entry name" value="Lactamase_B"/>
    <property type="match status" value="1"/>
</dbReference>
<protein>
    <recommendedName>
        <fullName evidence="1">Metallo-beta-lactamase domain-containing protein</fullName>
    </recommendedName>
</protein>
<sequence length="546" mass="59498">MGSLSYRLAAAITIPSTDEFLLVRQPPPPSPPEEEYRGYVDSELYDLPSAPLRHLAGELRSDVAIRGADSVAGRLDISRLDVSAALDQICDQFGLPSGMCGEWRLLKYVEEAEFGPDAGLNTVLIIGSLESKLEALQDSWRWMSKECALGLLSEAKPGGTRIGPYAYIGLLKPELPSNWTVAPALPSQEYPPGITLVPMKSNTLQPFHTTNLVVVVATDAAGGSTCSDCVVYGDALLIDPGCCSQVHGKLAELVNSLPKKLVVLVTHHHHDHVDGLSVVQRCNPDAVLLTHKNTMSRIGKGNWSIGYTAVAGGENICIGDQQLQVVFAPGHTDGHMGVLHVNTNALIVGDHCVGQGSATLDNRAGGNMKDYFQTTYKFLDMSPHVLIPMHGRINLWPKHMLCGYLRHRRAREATILHSIENGAQTLFDIVSKTYADVERKLWIPASFNVRLHVDHLNSQNKLPKICYTKVTLSITSYDISQIISLIYCMQSFSMDKFEVSCGTNFMLWWAVAYVQARSSPAILAATALAGGLAIAYALKRNSGNEP</sequence>
<dbReference type="FunFam" id="1.10.10.10:FF:000534">
    <property type="entry name" value="Metallo-hydrolase/oxidoreductase superfamily protein"/>
    <property type="match status" value="1"/>
</dbReference>
<dbReference type="InterPro" id="IPR036866">
    <property type="entry name" value="RibonucZ/Hydroxyglut_hydro"/>
</dbReference>